<dbReference type="PROSITE" id="PS00552">
    <property type="entry name" value="HTH_MERR_1"/>
    <property type="match status" value="1"/>
</dbReference>
<evidence type="ECO:0000313" key="5">
    <source>
        <dbReference type="Proteomes" id="UP001550210"/>
    </source>
</evidence>
<sequence length="318" mass="33209">MTILRPSDLAREHGLSAQAVRNYERDGFLPPAERTDSGYRLYTEVHAAALSAFLALVPAYGHAAAGRVMRALHGGALDDALTLIDRGHSGLLRDRETLEAVRDALGRLTAERAGQTEPTEPTEATGPAGTTRSGPAGTTGPGPAGTTGLGRARATGATRPGPTEPSGATRPGPTEPSGATGPGSHRAWTVGELARHLDVTPATLRKWEEAGVLAPARDPATGYRVFRADDVRDAELAHLLRRGGHPLHHIATVVRRIRTAGGADALAASLGDWQRKLTARGVAMLHAATQVSHYLTLLDLPTSPSTTSATSPADPQHA</sequence>
<feature type="compositionally biased region" description="Gly residues" evidence="2">
    <location>
        <begin position="137"/>
        <end position="148"/>
    </location>
</feature>
<dbReference type="Proteomes" id="UP001550210">
    <property type="component" value="Unassembled WGS sequence"/>
</dbReference>
<dbReference type="RefSeq" id="WP_355395994.1">
    <property type="nucleotide sequence ID" value="NZ_JBEXPZ010000013.1"/>
</dbReference>
<dbReference type="InterPro" id="IPR000551">
    <property type="entry name" value="MerR-type_HTH_dom"/>
</dbReference>
<comment type="caution">
    <text evidence="4">The sequence shown here is derived from an EMBL/GenBank/DDBJ whole genome shotgun (WGS) entry which is preliminary data.</text>
</comment>
<dbReference type="Pfam" id="PF00376">
    <property type="entry name" value="MerR"/>
    <property type="match status" value="1"/>
</dbReference>
<dbReference type="Gene3D" id="1.10.1660.10">
    <property type="match status" value="2"/>
</dbReference>
<dbReference type="EMBL" id="JBEXPZ010000013">
    <property type="protein sequence ID" value="MET9845272.1"/>
    <property type="molecule type" value="Genomic_DNA"/>
</dbReference>
<protein>
    <submittedName>
        <fullName evidence="4">MerR family DNA-binding transcriptional regulator</fullName>
    </submittedName>
</protein>
<dbReference type="SMART" id="SM00422">
    <property type="entry name" value="HTH_MERR"/>
    <property type="match status" value="2"/>
</dbReference>
<accession>A0ABV2UVS1</accession>
<dbReference type="InterPro" id="IPR009061">
    <property type="entry name" value="DNA-bd_dom_put_sf"/>
</dbReference>
<gene>
    <name evidence="4" type="ORF">ABZZ21_11950</name>
</gene>
<organism evidence="4 5">
    <name type="scientific">Streptomyces ossamyceticus</name>
    <dbReference type="NCBI Taxonomy" id="249581"/>
    <lineage>
        <taxon>Bacteria</taxon>
        <taxon>Bacillati</taxon>
        <taxon>Actinomycetota</taxon>
        <taxon>Actinomycetes</taxon>
        <taxon>Kitasatosporales</taxon>
        <taxon>Streptomycetaceae</taxon>
        <taxon>Streptomyces</taxon>
    </lineage>
</organism>
<dbReference type="SUPFAM" id="SSF46955">
    <property type="entry name" value="Putative DNA-binding domain"/>
    <property type="match status" value="2"/>
</dbReference>
<dbReference type="CDD" id="cd04773">
    <property type="entry name" value="HTH_TioE_rpt2"/>
    <property type="match status" value="1"/>
</dbReference>
<dbReference type="PANTHER" id="PTHR30204:SF93">
    <property type="entry name" value="HTH MERR-TYPE DOMAIN-CONTAINING PROTEIN"/>
    <property type="match status" value="1"/>
</dbReference>
<dbReference type="InterPro" id="IPR047057">
    <property type="entry name" value="MerR_fam"/>
</dbReference>
<dbReference type="GO" id="GO:0003677">
    <property type="term" value="F:DNA binding"/>
    <property type="evidence" value="ECO:0007669"/>
    <property type="project" value="UniProtKB-KW"/>
</dbReference>
<feature type="domain" description="HTH merR-type" evidence="3">
    <location>
        <begin position="1"/>
        <end position="44"/>
    </location>
</feature>
<feature type="compositionally biased region" description="Low complexity" evidence="2">
    <location>
        <begin position="113"/>
        <end position="136"/>
    </location>
</feature>
<dbReference type="PROSITE" id="PS50937">
    <property type="entry name" value="HTH_MERR_2"/>
    <property type="match status" value="2"/>
</dbReference>
<proteinExistence type="predicted"/>
<feature type="compositionally biased region" description="Low complexity" evidence="2">
    <location>
        <begin position="149"/>
        <end position="161"/>
    </location>
</feature>
<keyword evidence="5" id="KW-1185">Reference proteome</keyword>
<dbReference type="PANTHER" id="PTHR30204">
    <property type="entry name" value="REDOX-CYCLING DRUG-SENSING TRANSCRIPTIONAL ACTIVATOR SOXR"/>
    <property type="match status" value="1"/>
</dbReference>
<reference evidence="4 5" key="1">
    <citation type="submission" date="2024-06" db="EMBL/GenBank/DDBJ databases">
        <title>The Natural Products Discovery Center: Release of the First 8490 Sequenced Strains for Exploring Actinobacteria Biosynthetic Diversity.</title>
        <authorList>
            <person name="Kalkreuter E."/>
            <person name="Kautsar S.A."/>
            <person name="Yang D."/>
            <person name="Bader C.D."/>
            <person name="Teijaro C.N."/>
            <person name="Fluegel L."/>
            <person name="Davis C.M."/>
            <person name="Simpson J.R."/>
            <person name="Lauterbach L."/>
            <person name="Steele A.D."/>
            <person name="Gui C."/>
            <person name="Meng S."/>
            <person name="Li G."/>
            <person name="Viehrig K."/>
            <person name="Ye F."/>
            <person name="Su P."/>
            <person name="Kiefer A.F."/>
            <person name="Nichols A."/>
            <person name="Cepeda A.J."/>
            <person name="Yan W."/>
            <person name="Fan B."/>
            <person name="Jiang Y."/>
            <person name="Adhikari A."/>
            <person name="Zheng C.-J."/>
            <person name="Schuster L."/>
            <person name="Cowan T.M."/>
            <person name="Smanski M.J."/>
            <person name="Chevrette M.G."/>
            <person name="De Carvalho L.P.S."/>
            <person name="Shen B."/>
        </authorList>
    </citation>
    <scope>NUCLEOTIDE SEQUENCE [LARGE SCALE GENOMIC DNA]</scope>
    <source>
        <strain evidence="4 5">NPDC006434</strain>
    </source>
</reference>
<evidence type="ECO:0000256" key="1">
    <source>
        <dbReference type="ARBA" id="ARBA00023125"/>
    </source>
</evidence>
<evidence type="ECO:0000259" key="3">
    <source>
        <dbReference type="PROSITE" id="PS50937"/>
    </source>
</evidence>
<feature type="region of interest" description="Disordered" evidence="2">
    <location>
        <begin position="108"/>
        <end position="186"/>
    </location>
</feature>
<evidence type="ECO:0000313" key="4">
    <source>
        <dbReference type="EMBL" id="MET9845272.1"/>
    </source>
</evidence>
<feature type="domain" description="HTH merR-type" evidence="3">
    <location>
        <begin position="187"/>
        <end position="256"/>
    </location>
</feature>
<keyword evidence="1 4" id="KW-0238">DNA-binding</keyword>
<dbReference type="Pfam" id="PF13411">
    <property type="entry name" value="MerR_1"/>
    <property type="match status" value="1"/>
</dbReference>
<name>A0ABV2UVS1_9ACTN</name>
<evidence type="ECO:0000256" key="2">
    <source>
        <dbReference type="SAM" id="MobiDB-lite"/>
    </source>
</evidence>